<dbReference type="EMBL" id="KB310993">
    <property type="protein sequence ID" value="ELT90285.1"/>
    <property type="molecule type" value="Genomic_DNA"/>
</dbReference>
<dbReference type="AlphaFoldDB" id="R7TGQ5"/>
<evidence type="ECO:0000313" key="3">
    <source>
        <dbReference type="Proteomes" id="UP000014760"/>
    </source>
</evidence>
<gene>
    <name evidence="1" type="ORF">CAPTEDRAFT_205067</name>
</gene>
<dbReference type="EMBL" id="AMQN01003124">
    <property type="status" value="NOT_ANNOTATED_CDS"/>
    <property type="molecule type" value="Genomic_DNA"/>
</dbReference>
<name>R7TGQ5_CAPTE</name>
<dbReference type="Proteomes" id="UP000014760">
    <property type="component" value="Unassembled WGS sequence"/>
</dbReference>
<evidence type="ECO:0000313" key="2">
    <source>
        <dbReference type="EnsemblMetazoa" id="CapteP205067"/>
    </source>
</evidence>
<proteinExistence type="predicted"/>
<dbReference type="EnsemblMetazoa" id="CapteT205067">
    <property type="protein sequence ID" value="CapteP205067"/>
    <property type="gene ID" value="CapteG205067"/>
</dbReference>
<accession>R7TGQ5</accession>
<reference evidence="2" key="3">
    <citation type="submission" date="2015-06" db="UniProtKB">
        <authorList>
            <consortium name="EnsemblMetazoa"/>
        </authorList>
    </citation>
    <scope>IDENTIFICATION</scope>
</reference>
<dbReference type="EMBL" id="AMQN01003125">
    <property type="status" value="NOT_ANNOTATED_CDS"/>
    <property type="molecule type" value="Genomic_DNA"/>
</dbReference>
<evidence type="ECO:0000313" key="1">
    <source>
        <dbReference type="EMBL" id="ELT90285.1"/>
    </source>
</evidence>
<reference evidence="1 3" key="2">
    <citation type="journal article" date="2013" name="Nature">
        <title>Insights into bilaterian evolution from three spiralian genomes.</title>
        <authorList>
            <person name="Simakov O."/>
            <person name="Marletaz F."/>
            <person name="Cho S.J."/>
            <person name="Edsinger-Gonzales E."/>
            <person name="Havlak P."/>
            <person name="Hellsten U."/>
            <person name="Kuo D.H."/>
            <person name="Larsson T."/>
            <person name="Lv J."/>
            <person name="Arendt D."/>
            <person name="Savage R."/>
            <person name="Osoegawa K."/>
            <person name="de Jong P."/>
            <person name="Grimwood J."/>
            <person name="Chapman J.A."/>
            <person name="Shapiro H."/>
            <person name="Aerts A."/>
            <person name="Otillar R.P."/>
            <person name="Terry A.Y."/>
            <person name="Boore J.L."/>
            <person name="Grigoriev I.V."/>
            <person name="Lindberg D.R."/>
            <person name="Seaver E.C."/>
            <person name="Weisblat D.A."/>
            <person name="Putnam N.H."/>
            <person name="Rokhsar D.S."/>
        </authorList>
    </citation>
    <scope>NUCLEOTIDE SEQUENCE</scope>
    <source>
        <strain evidence="1 3">I ESC-2004</strain>
    </source>
</reference>
<dbReference type="OrthoDB" id="6772952at2759"/>
<keyword evidence="3" id="KW-1185">Reference proteome</keyword>
<reference evidence="3" key="1">
    <citation type="submission" date="2012-12" db="EMBL/GenBank/DDBJ databases">
        <authorList>
            <person name="Hellsten U."/>
            <person name="Grimwood J."/>
            <person name="Chapman J.A."/>
            <person name="Shapiro H."/>
            <person name="Aerts A."/>
            <person name="Otillar R.P."/>
            <person name="Terry A.Y."/>
            <person name="Boore J.L."/>
            <person name="Simakov O."/>
            <person name="Marletaz F."/>
            <person name="Cho S.-J."/>
            <person name="Edsinger-Gonzales E."/>
            <person name="Havlak P."/>
            <person name="Kuo D.-H."/>
            <person name="Larsson T."/>
            <person name="Lv J."/>
            <person name="Arendt D."/>
            <person name="Savage R."/>
            <person name="Osoegawa K."/>
            <person name="de Jong P."/>
            <person name="Lindberg D.R."/>
            <person name="Seaver E.C."/>
            <person name="Weisblat D.A."/>
            <person name="Putnam N.H."/>
            <person name="Grigoriev I.V."/>
            <person name="Rokhsar D.S."/>
        </authorList>
    </citation>
    <scope>NUCLEOTIDE SEQUENCE</scope>
    <source>
        <strain evidence="3">I ESC-2004</strain>
    </source>
</reference>
<dbReference type="HOGENOM" id="CLU_126177_0_0_1"/>
<organism evidence="1">
    <name type="scientific">Capitella teleta</name>
    <name type="common">Polychaete worm</name>
    <dbReference type="NCBI Taxonomy" id="283909"/>
    <lineage>
        <taxon>Eukaryota</taxon>
        <taxon>Metazoa</taxon>
        <taxon>Spiralia</taxon>
        <taxon>Lophotrochozoa</taxon>
        <taxon>Annelida</taxon>
        <taxon>Polychaeta</taxon>
        <taxon>Sedentaria</taxon>
        <taxon>Scolecida</taxon>
        <taxon>Capitellidae</taxon>
        <taxon>Capitella</taxon>
    </lineage>
</organism>
<protein>
    <submittedName>
        <fullName evidence="1 2">Uncharacterized protein</fullName>
    </submittedName>
</protein>
<sequence>MTELKDILKLMLRQREEDQAQRKQDLEMMQDQLRKLVDKLQPAAPAATPTVSTPSFSPFDSTSELWDDYYARFCTFAGAHSVPAYRRAQVFLTNQSATTYKLLVNLAKQAETSKDINDLTMDEIVHFMKDHFDPKRFIIRERFNEGGVVKVSMGTDLAFYDILPTVYITTLNLVLRVHKRIPTY</sequence>